<dbReference type="Proteomes" id="UP000663828">
    <property type="component" value="Unassembled WGS sequence"/>
</dbReference>
<dbReference type="EMBL" id="CAJNOJ010000396">
    <property type="protein sequence ID" value="CAF1432361.1"/>
    <property type="molecule type" value="Genomic_DNA"/>
</dbReference>
<proteinExistence type="predicted"/>
<keyword evidence="4" id="KW-1185">Reference proteome</keyword>
<evidence type="ECO:0000313" key="5">
    <source>
        <dbReference type="Proteomes" id="UP000663852"/>
    </source>
</evidence>
<sequence>MDITNSLKRFIRRLLISVRELNLFSTFEDDDSHELRNQILATRIYLSLLIVSVLSLCIYTSLVSITETIIIDKPTYKQYQKLIENNHNPQCQCKYISIVYDQFIDLQAVFHPVCSSDFVSDKWIYFLHGLDDESYSKTKDFHRNAVYSFGLLRSLCELAKTTVNENVQQQLPLKSYITSHVKGVDGFFKEIFSFLDTLILTEETKLTQLLTIFRRLIITQELISTQSTNIRLFAETSSLMPGQQRNPTVTTRTYYHKKVETRCDCRRSTCVEEYILESVKNKNILFIIPNFYQGCFITDSLLQSSLTYFYNKTCIEQLLFHLNSSLIITPINLNLSSKKLLNIDETVDELINHLMVYEWNKSISFMKYYELCEPLQCIYTYNHRFVITYVITILLGLLGGLVTVLRILVPFVIRMIRKKRKDNDIRISKRLWLKEKIKNFNLFKSIPPSKDYEIIYPQVVSTYLYIIVFLLSFVVLIIYTSLLTQTVTVIVRSPSIEQYERLKDQHSDTLICECTQISIDLQTFIQLSPEYHQICTSIYVTDEWYNYLRSFTIFNGTSEDIGILPFDFRATTGPSFFRTLELFCKIVDDIIQNHLKIFNSTIYVTGTVEERLNFLEQHNQSVQLFKSTIQNTFFSSLEMFFDILHGNTLFSWSMTNHMITLRSLPFLSIVMATRTYDENCVCVYSGKTCFEPARIFHLYYNGTKIDHERWTVPYIYSGCYILTGVMASDLRCLYHPSCLSELIKNIRPTYKMNASLLKEHSSTSKFNSRTPIFLLIREAMVERWKENISYEQYYEKCNPKRCTYTYAQRFLIGYIISTVFGIVGGLSSILRLIIPNLVQFAKKMLKKIRNEDDNNDQDDEENPRNFNDRLRKFSSKIIIFIKTLNLFQHPSSKIPPSRPIFEYEKVLQLKLQISSTRLYIFLLFFSLIVTSIYAFLQRTNERKIYSISSYIEYENLQNKFPSNSFFCPCTTVGSEYSTFISLRPKIIHPACTNYLFRAAWIVDFVSFEFAPIEENLRIILIYYLPLASQLCMQSQTIIQYNVKQFLNTIYTTSFLTNREEFEKYFHTQIEQLKQSLPSELKRIMKISSIITSANSLMSAAKTNYEWMFMSSTGEQIGFPMIGDIILIRTKVKYYSNQNYSCKIFSQSFKQQINWPGTTIPIPGLYLSCYFADGLLQSTFQCFYDINCLESLQFYTSSMAPIQTWVLPMPSKTSLYQINSTVQDLVNVLFVEEWFSHISYELYYQQCQPKQCYYTFIRRSTINYIIIMVITVLGGLHKVLPVIIPVLIRISHKIIIKFKKRRFRRQPRKINRINPRIPSFIT</sequence>
<evidence type="ECO:0000313" key="4">
    <source>
        <dbReference type="Proteomes" id="UP000663828"/>
    </source>
</evidence>
<dbReference type="EMBL" id="CAJNOR010003080">
    <property type="protein sequence ID" value="CAF1375193.1"/>
    <property type="molecule type" value="Genomic_DNA"/>
</dbReference>
<keyword evidence="1" id="KW-0812">Transmembrane</keyword>
<name>A0A815NPC4_ADIRI</name>
<reference evidence="3" key="1">
    <citation type="submission" date="2021-02" db="EMBL/GenBank/DDBJ databases">
        <authorList>
            <person name="Nowell W R."/>
        </authorList>
    </citation>
    <scope>NUCLEOTIDE SEQUENCE</scope>
</reference>
<protein>
    <submittedName>
        <fullName evidence="3">Uncharacterized protein</fullName>
    </submittedName>
</protein>
<feature type="transmembrane region" description="Helical" evidence="1">
    <location>
        <begin position="1263"/>
        <end position="1289"/>
    </location>
</feature>
<keyword evidence="1" id="KW-1133">Transmembrane helix</keyword>
<evidence type="ECO:0000313" key="3">
    <source>
        <dbReference type="EMBL" id="CAF1432361.1"/>
    </source>
</evidence>
<feature type="transmembrane region" description="Helical" evidence="1">
    <location>
        <begin position="44"/>
        <end position="65"/>
    </location>
</feature>
<evidence type="ECO:0000313" key="2">
    <source>
        <dbReference type="EMBL" id="CAF1375193.1"/>
    </source>
</evidence>
<dbReference type="Proteomes" id="UP000663852">
    <property type="component" value="Unassembled WGS sequence"/>
</dbReference>
<organism evidence="3 5">
    <name type="scientific">Adineta ricciae</name>
    <name type="common">Rotifer</name>
    <dbReference type="NCBI Taxonomy" id="249248"/>
    <lineage>
        <taxon>Eukaryota</taxon>
        <taxon>Metazoa</taxon>
        <taxon>Spiralia</taxon>
        <taxon>Gnathifera</taxon>
        <taxon>Rotifera</taxon>
        <taxon>Eurotatoria</taxon>
        <taxon>Bdelloidea</taxon>
        <taxon>Adinetida</taxon>
        <taxon>Adinetidae</taxon>
        <taxon>Adineta</taxon>
    </lineage>
</organism>
<feature type="transmembrane region" description="Helical" evidence="1">
    <location>
        <begin position="463"/>
        <end position="482"/>
    </location>
</feature>
<feature type="transmembrane region" description="Helical" evidence="1">
    <location>
        <begin position="386"/>
        <end position="413"/>
    </location>
</feature>
<keyword evidence="1" id="KW-0472">Membrane</keyword>
<accession>A0A815NPC4</accession>
<feature type="transmembrane region" description="Helical" evidence="1">
    <location>
        <begin position="918"/>
        <end position="936"/>
    </location>
</feature>
<evidence type="ECO:0000256" key="1">
    <source>
        <dbReference type="SAM" id="Phobius"/>
    </source>
</evidence>
<comment type="caution">
    <text evidence="3">The sequence shown here is derived from an EMBL/GenBank/DDBJ whole genome shotgun (WGS) entry which is preliminary data.</text>
</comment>
<feature type="transmembrane region" description="Helical" evidence="1">
    <location>
        <begin position="811"/>
        <end position="834"/>
    </location>
</feature>
<gene>
    <name evidence="3" type="ORF">EDS130_LOCUS38295</name>
    <name evidence="2" type="ORF">XAT740_LOCUS32762</name>
</gene>